<comment type="caution">
    <text evidence="1">The sequence shown here is derived from an EMBL/GenBank/DDBJ whole genome shotgun (WGS) entry which is preliminary data.</text>
</comment>
<dbReference type="AlphaFoldDB" id="A0AAV5MVT1"/>
<organism evidence="1 2">
    <name type="scientific">Leminorella grimontii</name>
    <dbReference type="NCBI Taxonomy" id="82981"/>
    <lineage>
        <taxon>Bacteria</taxon>
        <taxon>Pseudomonadati</taxon>
        <taxon>Pseudomonadota</taxon>
        <taxon>Gammaproteobacteria</taxon>
        <taxon>Enterobacterales</taxon>
        <taxon>Budviciaceae</taxon>
        <taxon>Leminorella</taxon>
    </lineage>
</organism>
<dbReference type="EMBL" id="BRLH01000001">
    <property type="protein sequence ID" value="GKX53938.1"/>
    <property type="molecule type" value="Genomic_DNA"/>
</dbReference>
<reference evidence="1" key="1">
    <citation type="submission" date="2022-06" db="EMBL/GenBank/DDBJ databases">
        <title>Draft genome sequences of Leminorella grimontii str. JCM5902.</title>
        <authorList>
            <person name="Wakabayashi Y."/>
            <person name="Kojima K."/>
        </authorList>
    </citation>
    <scope>NUCLEOTIDE SEQUENCE</scope>
    <source>
        <strain evidence="1">JCM 5902</strain>
    </source>
</reference>
<evidence type="ECO:0000313" key="1">
    <source>
        <dbReference type="EMBL" id="GKX53938.1"/>
    </source>
</evidence>
<keyword evidence="2" id="KW-1185">Reference proteome</keyword>
<protein>
    <recommendedName>
        <fullName evidence="3">Fumarate hydratase</fullName>
    </recommendedName>
</protein>
<name>A0AAV5MVT1_9GAMM</name>
<dbReference type="RefSeq" id="WP_027275911.1">
    <property type="nucleotide sequence ID" value="NZ_BRLH01000001.1"/>
</dbReference>
<gene>
    <name evidence="1" type="ORF">SOASR030_00500</name>
</gene>
<sequence>MASARESIQQMIGEVVVKLCDKNVPIDRDSIIEKLLRVTHKEDAGSERNRVATMALEFLTKAEAKV</sequence>
<proteinExistence type="predicted"/>
<evidence type="ECO:0008006" key="3">
    <source>
        <dbReference type="Google" id="ProtNLM"/>
    </source>
</evidence>
<accession>A0AAV5MVT1</accession>
<evidence type="ECO:0000313" key="2">
    <source>
        <dbReference type="Proteomes" id="UP001058124"/>
    </source>
</evidence>
<dbReference type="Proteomes" id="UP001058124">
    <property type="component" value="Unassembled WGS sequence"/>
</dbReference>